<protein>
    <recommendedName>
        <fullName evidence="3">Ribonuclease</fullName>
    </recommendedName>
</protein>
<comment type="subcellular location">
    <subcellularLocation>
        <location evidence="1">Secreted</location>
    </subcellularLocation>
</comment>
<dbReference type="GO" id="GO:0005576">
    <property type="term" value="C:extracellular region"/>
    <property type="evidence" value="ECO:0007669"/>
    <property type="project" value="UniProtKB-SubCell"/>
</dbReference>
<dbReference type="GO" id="GO:0016787">
    <property type="term" value="F:hydrolase activity"/>
    <property type="evidence" value="ECO:0007669"/>
    <property type="project" value="UniProtKB-KW"/>
</dbReference>
<proteinExistence type="inferred from homology"/>
<keyword evidence="6" id="KW-0378">Hydrolase</keyword>
<evidence type="ECO:0000256" key="7">
    <source>
        <dbReference type="SAM" id="MobiDB-lite"/>
    </source>
</evidence>
<name>A0A2S8FAB1_9BACT</name>
<dbReference type="OrthoDB" id="9803442at2"/>
<feature type="region of interest" description="Disordered" evidence="7">
    <location>
        <begin position="29"/>
        <end position="68"/>
    </location>
</feature>
<dbReference type="Proteomes" id="UP000240009">
    <property type="component" value="Unassembled WGS sequence"/>
</dbReference>
<reference evidence="8 9" key="1">
    <citation type="submission" date="2018-02" db="EMBL/GenBank/DDBJ databases">
        <title>Comparative genomes isolates from brazilian mangrove.</title>
        <authorList>
            <person name="Araujo J.E."/>
            <person name="Taketani R.G."/>
            <person name="Silva M.C.P."/>
            <person name="Loureco M.V."/>
            <person name="Andreote F.D."/>
        </authorList>
    </citation>
    <scope>NUCLEOTIDE SEQUENCE [LARGE SCALE GENOMIC DNA]</scope>
    <source>
        <strain evidence="8 9">HEX-2 MGV</strain>
    </source>
</reference>
<evidence type="ECO:0000256" key="5">
    <source>
        <dbReference type="ARBA" id="ARBA00022722"/>
    </source>
</evidence>
<dbReference type="PRINTS" id="PR00117">
    <property type="entry name" value="BARNASE"/>
</dbReference>
<dbReference type="Gene3D" id="3.10.450.30">
    <property type="entry name" value="Microbial ribonucleases"/>
    <property type="match status" value="1"/>
</dbReference>
<comment type="caution">
    <text evidence="8">The sequence shown here is derived from an EMBL/GenBank/DDBJ whole genome shotgun (WGS) entry which is preliminary data.</text>
</comment>
<dbReference type="GO" id="GO:0004521">
    <property type="term" value="F:RNA endonuclease activity"/>
    <property type="evidence" value="ECO:0007669"/>
    <property type="project" value="InterPro"/>
</dbReference>
<sequence>MSRLKLRLIVFAIVLCVVGINALVERFSGDKTPQADTPTADPQGEVVDITPNVEPPTTTTETKSEKTSDIAKWNRDVLQGAEEVAIVEHIIAHGSLPDSFVTKNKARDFGWDASEGNLREVAPGKSIGGDRFMNRERELPDAPGRQYFEADLNYHGGSRGAERLVYSSDGLIFVTRDHYRSFQEVRTKP</sequence>
<dbReference type="Pfam" id="PF00545">
    <property type="entry name" value="Ribonuclease"/>
    <property type="match status" value="1"/>
</dbReference>
<dbReference type="InterPro" id="IPR001887">
    <property type="entry name" value="Barnase"/>
</dbReference>
<dbReference type="InterPro" id="IPR000026">
    <property type="entry name" value="N1-like"/>
</dbReference>
<gene>
    <name evidence="8" type="ORF">C5Y96_15240</name>
</gene>
<accession>A0A2S8FAB1</accession>
<evidence type="ECO:0000256" key="3">
    <source>
        <dbReference type="ARBA" id="ARBA00022214"/>
    </source>
</evidence>
<dbReference type="RefSeq" id="WP_105354986.1">
    <property type="nucleotide sequence ID" value="NZ_PUIA01000042.1"/>
</dbReference>
<evidence type="ECO:0000256" key="4">
    <source>
        <dbReference type="ARBA" id="ARBA00022525"/>
    </source>
</evidence>
<keyword evidence="4" id="KW-0964">Secreted</keyword>
<evidence type="ECO:0000313" key="9">
    <source>
        <dbReference type="Proteomes" id="UP000240009"/>
    </source>
</evidence>
<dbReference type="AlphaFoldDB" id="A0A2S8FAB1"/>
<comment type="similarity">
    <text evidence="2">Belongs to the ribonuclease N1/T1 family.</text>
</comment>
<evidence type="ECO:0000256" key="1">
    <source>
        <dbReference type="ARBA" id="ARBA00004613"/>
    </source>
</evidence>
<dbReference type="SUPFAM" id="SSF53933">
    <property type="entry name" value="Microbial ribonucleases"/>
    <property type="match status" value="1"/>
</dbReference>
<evidence type="ECO:0000256" key="2">
    <source>
        <dbReference type="ARBA" id="ARBA00009006"/>
    </source>
</evidence>
<organism evidence="8 9">
    <name type="scientific">Blastopirellula marina</name>
    <dbReference type="NCBI Taxonomy" id="124"/>
    <lineage>
        <taxon>Bacteria</taxon>
        <taxon>Pseudomonadati</taxon>
        <taxon>Planctomycetota</taxon>
        <taxon>Planctomycetia</taxon>
        <taxon>Pirellulales</taxon>
        <taxon>Pirellulaceae</taxon>
        <taxon>Blastopirellula</taxon>
    </lineage>
</organism>
<evidence type="ECO:0000256" key="6">
    <source>
        <dbReference type="ARBA" id="ARBA00022801"/>
    </source>
</evidence>
<dbReference type="InterPro" id="IPR016191">
    <property type="entry name" value="Ribonuclease/ribotoxin"/>
</dbReference>
<dbReference type="GO" id="GO:0003723">
    <property type="term" value="F:RNA binding"/>
    <property type="evidence" value="ECO:0007669"/>
    <property type="project" value="InterPro"/>
</dbReference>
<evidence type="ECO:0000313" key="8">
    <source>
        <dbReference type="EMBL" id="PQO29108.1"/>
    </source>
</evidence>
<dbReference type="EMBL" id="PUIA01000042">
    <property type="protein sequence ID" value="PQO29108.1"/>
    <property type="molecule type" value="Genomic_DNA"/>
</dbReference>
<keyword evidence="5" id="KW-0540">Nuclease</keyword>